<dbReference type="AlphaFoldDB" id="A0A9P1R9Z1"/>
<dbReference type="InterPro" id="IPR001633">
    <property type="entry name" value="EAL_dom"/>
</dbReference>
<name>A0A9P1R9Z1_PSEAI</name>
<dbReference type="Gene3D" id="3.30.70.270">
    <property type="match status" value="1"/>
</dbReference>
<keyword evidence="3" id="KW-0378">Hydrolase</keyword>
<dbReference type="GO" id="GO:0071111">
    <property type="term" value="F:cyclic-guanylate-specific phosphodiesterase activity"/>
    <property type="evidence" value="ECO:0007669"/>
    <property type="project" value="UniProtKB-EC"/>
</dbReference>
<dbReference type="EC" id="3.1.4.52" evidence="3"/>
<dbReference type="RefSeq" id="WP_023980701.1">
    <property type="nucleotide sequence ID" value="NZ_CAADLS010000232.1"/>
</dbReference>
<dbReference type="Proteomes" id="UP000045039">
    <property type="component" value="Unassembled WGS sequence"/>
</dbReference>
<dbReference type="InterPro" id="IPR029787">
    <property type="entry name" value="Nucleotide_cyclase"/>
</dbReference>
<evidence type="ECO:0000313" key="4">
    <source>
        <dbReference type="Proteomes" id="UP000045039"/>
    </source>
</evidence>
<proteinExistence type="predicted"/>
<dbReference type="PROSITE" id="PS50887">
    <property type="entry name" value="GGDEF"/>
    <property type="match status" value="1"/>
</dbReference>
<dbReference type="SMART" id="SM00267">
    <property type="entry name" value="GGDEF"/>
    <property type="match status" value="1"/>
</dbReference>
<dbReference type="InterPro" id="IPR000160">
    <property type="entry name" value="GGDEF_dom"/>
</dbReference>
<dbReference type="Gene3D" id="3.20.20.450">
    <property type="entry name" value="EAL domain"/>
    <property type="match status" value="1"/>
</dbReference>
<dbReference type="SUPFAM" id="SSF141868">
    <property type="entry name" value="EAL domain-like"/>
    <property type="match status" value="1"/>
</dbReference>
<comment type="caution">
    <text evidence="3">The sequence shown here is derived from an EMBL/GenBank/DDBJ whole genome shotgun (WGS) entry which is preliminary data.</text>
</comment>
<dbReference type="InterPro" id="IPR050706">
    <property type="entry name" value="Cyclic-di-GMP_PDE-like"/>
</dbReference>
<accession>A0A9P1R9Z1</accession>
<dbReference type="PROSITE" id="PS50883">
    <property type="entry name" value="EAL"/>
    <property type="match status" value="1"/>
</dbReference>
<dbReference type="InterPro" id="IPR043128">
    <property type="entry name" value="Rev_trsase/Diguanyl_cyclase"/>
</dbReference>
<organism evidence="3 4">
    <name type="scientific">Pseudomonas aeruginosa</name>
    <dbReference type="NCBI Taxonomy" id="287"/>
    <lineage>
        <taxon>Bacteria</taxon>
        <taxon>Pseudomonadati</taxon>
        <taxon>Pseudomonadota</taxon>
        <taxon>Gammaproteobacteria</taxon>
        <taxon>Pseudomonadales</taxon>
        <taxon>Pseudomonadaceae</taxon>
        <taxon>Pseudomonas</taxon>
    </lineage>
</organism>
<evidence type="ECO:0000259" key="1">
    <source>
        <dbReference type="PROSITE" id="PS50883"/>
    </source>
</evidence>
<protein>
    <submittedName>
        <fullName evidence="3">Cyclic di-GMP phosphodiesterase YfgF</fullName>
        <ecNumber evidence="3">3.1.4.52</ecNumber>
    </submittedName>
</protein>
<dbReference type="InterPro" id="IPR035919">
    <property type="entry name" value="EAL_sf"/>
</dbReference>
<dbReference type="EMBL" id="CVVU01000245">
    <property type="protein sequence ID" value="CRP81615.1"/>
    <property type="molecule type" value="Genomic_DNA"/>
</dbReference>
<sequence>MGSAIAVEPVDHCQMVMANAPGTRGDLIQFIEASSAGRSWLVLHLDIANFRYFNQMLGWRTADDLLALIGQALVHDGRHRWYRVGGDEWVGICEGRSTEVGVTQVPAIRRAIQKAAAQAVGETLRLDVAVGIAVHKDLARALVGAESASRNAKRNGRPEVRVGIEAGDAQSSPVLRALLAGRQLHDLLELHHQRIEHFEGGAHYELLARCAGRSLGPVIPTIEEMGLAHVFDMEVVRHAVALIPPAAPEHAINLSAASISSNEVVLDVISSLRGRNNLSIEITETAVMEDPARAQVAIEMLRAAGHSVYLDDFGEGATTMSMLEMPFSAIKLGTSLASLACPPDVQASVVQLIHSRGMLVVGEGVETEEQRIRLAHVGADAAQGYLLHRPAPTGF</sequence>
<gene>
    <name evidence="3" type="primary">yfgF_3</name>
    <name evidence="3" type="ORF">PAERUG_P19_London_7_VIM_2_05_10_05653</name>
</gene>
<evidence type="ECO:0000313" key="3">
    <source>
        <dbReference type="EMBL" id="CRP81615.1"/>
    </source>
</evidence>
<dbReference type="PANTHER" id="PTHR33121:SF70">
    <property type="entry name" value="SIGNALING PROTEIN YKOW"/>
    <property type="match status" value="1"/>
</dbReference>
<dbReference type="NCBIfam" id="TIGR00254">
    <property type="entry name" value="GGDEF"/>
    <property type="match status" value="1"/>
</dbReference>
<reference evidence="4" key="1">
    <citation type="submission" date="2015-06" db="EMBL/GenBank/DDBJ databases">
        <authorList>
            <person name="Radhakrishnan Rajesh"/>
            <person name="Underwood Anthony"/>
            <person name="Al-Shahib Ali"/>
        </authorList>
    </citation>
    <scope>NUCLEOTIDE SEQUENCE [LARGE SCALE GENOMIC DNA]</scope>
    <source>
        <strain evidence="4">P19_London_7_VIM_2_05_10</strain>
    </source>
</reference>
<feature type="domain" description="GGDEF" evidence="2">
    <location>
        <begin position="38"/>
        <end position="165"/>
    </location>
</feature>
<dbReference type="CDD" id="cd01948">
    <property type="entry name" value="EAL"/>
    <property type="match status" value="1"/>
</dbReference>
<dbReference type="Pfam" id="PF00990">
    <property type="entry name" value="GGDEF"/>
    <property type="match status" value="1"/>
</dbReference>
<dbReference type="PANTHER" id="PTHR33121">
    <property type="entry name" value="CYCLIC DI-GMP PHOSPHODIESTERASE PDEF"/>
    <property type="match status" value="1"/>
</dbReference>
<feature type="domain" description="EAL" evidence="1">
    <location>
        <begin position="168"/>
        <end position="395"/>
    </location>
</feature>
<dbReference type="Pfam" id="PF00563">
    <property type="entry name" value="EAL"/>
    <property type="match status" value="1"/>
</dbReference>
<dbReference type="SUPFAM" id="SSF55073">
    <property type="entry name" value="Nucleotide cyclase"/>
    <property type="match status" value="1"/>
</dbReference>
<evidence type="ECO:0000259" key="2">
    <source>
        <dbReference type="PROSITE" id="PS50887"/>
    </source>
</evidence>
<dbReference type="SMART" id="SM00052">
    <property type="entry name" value="EAL"/>
    <property type="match status" value="1"/>
</dbReference>